<evidence type="ECO:0000313" key="7">
    <source>
        <dbReference type="Proteomes" id="UP000235145"/>
    </source>
</evidence>
<dbReference type="Proteomes" id="UP000235145">
    <property type="component" value="Unassembled WGS sequence"/>
</dbReference>
<dbReference type="GO" id="GO:0005094">
    <property type="term" value="F:Rho GDP-dissociation inhibitor activity"/>
    <property type="evidence" value="ECO:0000318"/>
    <property type="project" value="GO_Central"/>
</dbReference>
<evidence type="ECO:0000256" key="5">
    <source>
        <dbReference type="SAM" id="MobiDB-lite"/>
    </source>
</evidence>
<evidence type="ECO:0000256" key="3">
    <source>
        <dbReference type="ARBA" id="ARBA00022468"/>
    </source>
</evidence>
<evidence type="ECO:0008006" key="8">
    <source>
        <dbReference type="Google" id="ProtNLM"/>
    </source>
</evidence>
<dbReference type="Pfam" id="PF02115">
    <property type="entry name" value="Rho_GDI"/>
    <property type="match status" value="1"/>
</dbReference>
<proteinExistence type="inferred from homology"/>
<reference evidence="6 7" key="1">
    <citation type="journal article" date="2017" name="Nat. Commun.">
        <title>Genome assembly with in vitro proximity ligation data and whole-genome triplication in lettuce.</title>
        <authorList>
            <person name="Reyes-Chin-Wo S."/>
            <person name="Wang Z."/>
            <person name="Yang X."/>
            <person name="Kozik A."/>
            <person name="Arikit S."/>
            <person name="Song C."/>
            <person name="Xia L."/>
            <person name="Froenicke L."/>
            <person name="Lavelle D.O."/>
            <person name="Truco M.J."/>
            <person name="Xia R."/>
            <person name="Zhu S."/>
            <person name="Xu C."/>
            <person name="Xu H."/>
            <person name="Xu X."/>
            <person name="Cox K."/>
            <person name="Korf I."/>
            <person name="Meyers B.C."/>
            <person name="Michelmore R.W."/>
        </authorList>
    </citation>
    <scope>NUCLEOTIDE SEQUENCE [LARGE SCALE GENOMIC DNA]</scope>
    <source>
        <strain evidence="7">cv. Salinas</strain>
        <tissue evidence="6">Seedlings</tissue>
    </source>
</reference>
<comment type="similarity">
    <text evidence="2">Belongs to the Rho GDI family.</text>
</comment>
<dbReference type="PANTHER" id="PTHR10980">
    <property type="entry name" value="RHO GDP-DISSOCIATION INHIBITOR"/>
    <property type="match status" value="1"/>
</dbReference>
<feature type="region of interest" description="Disordered" evidence="5">
    <location>
        <begin position="58"/>
        <end position="80"/>
    </location>
</feature>
<comment type="subcellular location">
    <subcellularLocation>
        <location evidence="1">Cytoplasm</location>
    </subcellularLocation>
</comment>
<protein>
    <recommendedName>
        <fullName evidence="8">Rho GDP-dissociation inhibitor 1</fullName>
    </recommendedName>
</protein>
<evidence type="ECO:0000256" key="4">
    <source>
        <dbReference type="ARBA" id="ARBA00022490"/>
    </source>
</evidence>
<dbReference type="AlphaFoldDB" id="A0A9R1X384"/>
<evidence type="ECO:0000313" key="6">
    <source>
        <dbReference type="EMBL" id="KAJ0194507.1"/>
    </source>
</evidence>
<keyword evidence="4" id="KW-0963">Cytoplasm</keyword>
<dbReference type="GO" id="GO:0005096">
    <property type="term" value="F:GTPase activator activity"/>
    <property type="evidence" value="ECO:0007669"/>
    <property type="project" value="UniProtKB-KW"/>
</dbReference>
<dbReference type="PRINTS" id="PR00492">
    <property type="entry name" value="RHOGDI"/>
</dbReference>
<feature type="region of interest" description="Disordered" evidence="5">
    <location>
        <begin position="1"/>
        <end position="29"/>
    </location>
</feature>
<keyword evidence="7" id="KW-1185">Reference proteome</keyword>
<organism evidence="6 7">
    <name type="scientific">Lactuca sativa</name>
    <name type="common">Garden lettuce</name>
    <dbReference type="NCBI Taxonomy" id="4236"/>
    <lineage>
        <taxon>Eukaryota</taxon>
        <taxon>Viridiplantae</taxon>
        <taxon>Streptophyta</taxon>
        <taxon>Embryophyta</taxon>
        <taxon>Tracheophyta</taxon>
        <taxon>Spermatophyta</taxon>
        <taxon>Magnoliopsida</taxon>
        <taxon>eudicotyledons</taxon>
        <taxon>Gunneridae</taxon>
        <taxon>Pentapetalae</taxon>
        <taxon>asterids</taxon>
        <taxon>campanulids</taxon>
        <taxon>Asterales</taxon>
        <taxon>Asteraceae</taxon>
        <taxon>Cichorioideae</taxon>
        <taxon>Cichorieae</taxon>
        <taxon>Lactucinae</taxon>
        <taxon>Lactuca</taxon>
    </lineage>
</organism>
<dbReference type="InterPro" id="IPR024792">
    <property type="entry name" value="RhoGDI_dom_sf"/>
</dbReference>
<dbReference type="SUPFAM" id="SSF81296">
    <property type="entry name" value="E set domains"/>
    <property type="match status" value="1"/>
</dbReference>
<gene>
    <name evidence="6" type="ORF">LSAT_V11C800425390</name>
</gene>
<dbReference type="GO" id="GO:0005829">
    <property type="term" value="C:cytosol"/>
    <property type="evidence" value="ECO:0000318"/>
    <property type="project" value="GO_Central"/>
</dbReference>
<comment type="caution">
    <text evidence="6">The sequence shown here is derived from an EMBL/GenBank/DDBJ whole genome shotgun (WGS) entry which is preliminary data.</text>
</comment>
<dbReference type="GO" id="GO:0016020">
    <property type="term" value="C:membrane"/>
    <property type="evidence" value="ECO:0000318"/>
    <property type="project" value="GO_Central"/>
</dbReference>
<keyword evidence="3" id="KW-0343">GTPase activation</keyword>
<evidence type="ECO:0000256" key="2">
    <source>
        <dbReference type="ARBA" id="ARBA00009758"/>
    </source>
</evidence>
<dbReference type="EMBL" id="NBSK02000008">
    <property type="protein sequence ID" value="KAJ0194507.1"/>
    <property type="molecule type" value="Genomic_DNA"/>
</dbReference>
<sequence length="255" mass="28724">MRLELKRKRTGMEGVKGAEAGTSSGSTSCSLLDDVNGDLKNKQTGEFTENPLNVRVFEHEHGDDEEEEEHEHHQVGVSKFVPGPLLPLKDQLDKDKDDESLRRWKEKLLGGVESDLYGQKDPEVKFHSIGIVSKDVGEITTSLPVKESQSGRPLFTLKEGVQYRLKLTFTILHNIVSGLTYTNTVWKSGIQVDRIKGMLGTFAPQKDAYVETLEEETTPSGILARGIYTAKLRFEDDDKRCHLELDYSFEIKKKS</sequence>
<dbReference type="GO" id="GO:0007266">
    <property type="term" value="P:Rho protein signal transduction"/>
    <property type="evidence" value="ECO:0000318"/>
    <property type="project" value="GO_Central"/>
</dbReference>
<accession>A0A9R1X384</accession>
<name>A0A9R1X384_LACSA</name>
<dbReference type="FunFam" id="2.70.50.30:FF:000004">
    <property type="entry name" value="Rho GDP-dissociation inhibitor 1"/>
    <property type="match status" value="1"/>
</dbReference>
<dbReference type="InterPro" id="IPR014756">
    <property type="entry name" value="Ig_E-set"/>
</dbReference>
<dbReference type="Gene3D" id="2.70.50.30">
    <property type="entry name" value="Coagulation Factor XIII, subunit A, domain 1"/>
    <property type="match status" value="1"/>
</dbReference>
<evidence type="ECO:0000256" key="1">
    <source>
        <dbReference type="ARBA" id="ARBA00004496"/>
    </source>
</evidence>
<dbReference type="PANTHER" id="PTHR10980:SF49">
    <property type="entry name" value="RHO GDP-DISSOCIATION INHIBITOR 1-LIKE"/>
    <property type="match status" value="1"/>
</dbReference>
<dbReference type="InterPro" id="IPR000406">
    <property type="entry name" value="Rho_GDI"/>
</dbReference>